<sequence>MRNVNNNEDVILELLNYAEISDEFDENLELDDLTSKRIKNNLDKKIQKRKNKIKYAVIACIVLVSTGLVFGVSSNIRASKLLSIDKSVTGYTRIKSYDKAPSKDKLKTDLGYEATIPELIPEGYKLVKSSISGYIDGAQPVEKQYQKKQASAIYSKHVFSPKVVGLSIWKVGARPDSPIFKNAKSIVIGNTTAYWTEYKKYIIPINTYNKMTQQQKDKILEDMKNGKATIQLHGGDGILGSICNNAKEKVTTTHALKWTENDVNYQLTDSDYGLSFEQMSKIAESIMNSK</sequence>
<dbReference type="Proteomes" id="UP000622687">
    <property type="component" value="Unassembled WGS sequence"/>
</dbReference>
<dbReference type="RefSeq" id="WP_211143544.1">
    <property type="nucleotide sequence ID" value="NZ_JAEEGB010000018.1"/>
</dbReference>
<evidence type="ECO:0000313" key="3">
    <source>
        <dbReference type="Proteomes" id="UP000622687"/>
    </source>
</evidence>
<evidence type="ECO:0000256" key="1">
    <source>
        <dbReference type="SAM" id="Phobius"/>
    </source>
</evidence>
<evidence type="ECO:0008006" key="4">
    <source>
        <dbReference type="Google" id="ProtNLM"/>
    </source>
</evidence>
<keyword evidence="3" id="KW-1185">Reference proteome</keyword>
<keyword evidence="1" id="KW-1133">Transmembrane helix</keyword>
<feature type="transmembrane region" description="Helical" evidence="1">
    <location>
        <begin position="53"/>
        <end position="72"/>
    </location>
</feature>
<proteinExistence type="predicted"/>
<keyword evidence="1" id="KW-0812">Transmembrane</keyword>
<accession>A0A934M4L2</accession>
<gene>
    <name evidence="2" type="ORF">I6U51_15765</name>
</gene>
<dbReference type="EMBL" id="JAEEGB010000018">
    <property type="protein sequence ID" value="MBI6874140.1"/>
    <property type="molecule type" value="Genomic_DNA"/>
</dbReference>
<reference evidence="2" key="1">
    <citation type="submission" date="2020-12" db="EMBL/GenBank/DDBJ databases">
        <title>Clostridium thailandense sp. nov., a novel acetogenic bacterium isolated from peat land soil in Thailand.</title>
        <authorList>
            <person name="Chaikitkaew S."/>
            <person name="Birkeland N.K."/>
        </authorList>
    </citation>
    <scope>NUCLEOTIDE SEQUENCE</scope>
    <source>
        <strain evidence="2">DSM 17425</strain>
    </source>
</reference>
<name>A0A934M4L2_9CLOT</name>
<dbReference type="AlphaFoldDB" id="A0A934M4L2"/>
<organism evidence="2 3">
    <name type="scientific">Clostridium aciditolerans</name>
    <dbReference type="NCBI Taxonomy" id="339861"/>
    <lineage>
        <taxon>Bacteria</taxon>
        <taxon>Bacillati</taxon>
        <taxon>Bacillota</taxon>
        <taxon>Clostridia</taxon>
        <taxon>Eubacteriales</taxon>
        <taxon>Clostridiaceae</taxon>
        <taxon>Clostridium</taxon>
    </lineage>
</organism>
<evidence type="ECO:0000313" key="2">
    <source>
        <dbReference type="EMBL" id="MBI6874140.1"/>
    </source>
</evidence>
<keyword evidence="1" id="KW-0472">Membrane</keyword>
<comment type="caution">
    <text evidence="2">The sequence shown here is derived from an EMBL/GenBank/DDBJ whole genome shotgun (WGS) entry which is preliminary data.</text>
</comment>
<protein>
    <recommendedName>
        <fullName evidence="4">DUF4367 domain-containing protein</fullName>
    </recommendedName>
</protein>